<dbReference type="KEGG" id="fpf:DCC35_00235"/>
<evidence type="ECO:0000259" key="6">
    <source>
        <dbReference type="Pfam" id="PF01095"/>
    </source>
</evidence>
<dbReference type="Proteomes" id="UP000298616">
    <property type="component" value="Chromosome"/>
</dbReference>
<dbReference type="AlphaFoldDB" id="A0A4D7JPH8"/>
<feature type="signal peptide" evidence="5">
    <location>
        <begin position="1"/>
        <end position="21"/>
    </location>
</feature>
<keyword evidence="2 5" id="KW-0378">Hydrolase</keyword>
<evidence type="ECO:0000256" key="5">
    <source>
        <dbReference type="RuleBase" id="RU000589"/>
    </source>
</evidence>
<sequence>MKNNLFFVIFIFCLVSNTSVAQIDYFITVSADGTGDYLSLQSAIDHTKAFPDDRITIFLKKGVYHEKIKVYSWNTHLTIKGEDKENTIIIFEDHFDKIDKGRNSTFHTPTLSVEANDCRLENLTIINEAGLVGQAIALAVTADRVVIKNCVIKGHQDTLYCAGEGFRQYFYNCTIEGTTDFIFGEATAVFERSTIRCLANSYITAASTPEDQKFGFVFLNCDITAIEEVSNVFLGRPWRPYAKTVFINCDLGSFINPKGWHDWSKSKARQTTFYAEHGNTGPGSNMEKRVGWVYKLTKKKLKNILSKTFFLKKDRVPNGMERIIKLFVFQILLYLSCFSIHSQQYNFQRDTSYTINSAFKKIKKDYPEVTKVTASNPKTIIVKKDLIYTSDPRPISLDLYSPIDLNDNYAPAILMIFGGGWKSGQKENLEPMAQKLAEAGFVSIVADYRLSPEAKFPAAVYDLKNAIRWIKKEAEYLKIDTNKIAVLGCSAGAQLATLLGVIADNSELDENLTAGDPSTKVNAIINIDGIVAFIHPESKEGKVAAEWLGGDQSNAIDNWELASPLTHVDRNSPPILFINSSRPRFHAGRDDMIKILNQSGIYYKVHTFKNSPHSFWHVNPWFTPTVELVINFLREIF</sequence>
<accession>A0A4D7JPH8</accession>
<dbReference type="PROSITE" id="PS00503">
    <property type="entry name" value="PECTINESTERASE_2"/>
    <property type="match status" value="1"/>
</dbReference>
<dbReference type="InterPro" id="IPR029058">
    <property type="entry name" value="AB_hydrolase_fold"/>
</dbReference>
<feature type="chain" id="PRO_5021008089" description="Pectinesterase" evidence="5">
    <location>
        <begin position="22"/>
        <end position="637"/>
    </location>
</feature>
<comment type="similarity">
    <text evidence="1">Belongs to the pectinesterase family.</text>
</comment>
<evidence type="ECO:0000256" key="3">
    <source>
        <dbReference type="ARBA" id="ARBA00023085"/>
    </source>
</evidence>
<evidence type="ECO:0000256" key="4">
    <source>
        <dbReference type="PROSITE-ProRule" id="PRU10040"/>
    </source>
</evidence>
<evidence type="ECO:0000256" key="2">
    <source>
        <dbReference type="ARBA" id="ARBA00022801"/>
    </source>
</evidence>
<dbReference type="EC" id="3.1.1.11" evidence="5"/>
<dbReference type="UniPathway" id="UPA00545">
    <property type="reaction ID" value="UER00823"/>
</dbReference>
<dbReference type="GO" id="GO:0009279">
    <property type="term" value="C:cell outer membrane"/>
    <property type="evidence" value="ECO:0007669"/>
    <property type="project" value="TreeGrafter"/>
</dbReference>
<feature type="domain" description="Pectinesterase catalytic" evidence="6">
    <location>
        <begin position="27"/>
        <end position="295"/>
    </location>
</feature>
<dbReference type="Pfam" id="PF20434">
    <property type="entry name" value="BD-FAE"/>
    <property type="match status" value="1"/>
</dbReference>
<dbReference type="InterPro" id="IPR000070">
    <property type="entry name" value="Pectinesterase_cat"/>
</dbReference>
<comment type="pathway">
    <text evidence="5">Glycan metabolism; pectin degradation; 2-dehydro-3-deoxy-D-gluconate from pectin: step 1/5.</text>
</comment>
<dbReference type="InterPro" id="IPR049492">
    <property type="entry name" value="BD-FAE-like_dom"/>
</dbReference>
<dbReference type="GO" id="GO:0042545">
    <property type="term" value="P:cell wall modification"/>
    <property type="evidence" value="ECO:0007669"/>
    <property type="project" value="UniProtKB-UniRule"/>
</dbReference>
<dbReference type="InterPro" id="IPR011050">
    <property type="entry name" value="Pectin_lyase_fold/virulence"/>
</dbReference>
<proteinExistence type="inferred from homology"/>
<dbReference type="Gene3D" id="3.40.50.1820">
    <property type="entry name" value="alpha/beta hydrolase"/>
    <property type="match status" value="1"/>
</dbReference>
<feature type="domain" description="BD-FAE-like" evidence="7">
    <location>
        <begin position="397"/>
        <end position="580"/>
    </location>
</feature>
<feature type="active site" evidence="4">
    <location>
        <position position="180"/>
    </location>
</feature>
<keyword evidence="5" id="KW-0732">Signal</keyword>
<protein>
    <recommendedName>
        <fullName evidence="5">Pectinesterase</fullName>
        <ecNumber evidence="5">3.1.1.11</ecNumber>
    </recommendedName>
</protein>
<dbReference type="OrthoDB" id="9777975at2"/>
<name>A0A4D7JPH8_9BACT</name>
<evidence type="ECO:0000259" key="7">
    <source>
        <dbReference type="Pfam" id="PF20434"/>
    </source>
</evidence>
<evidence type="ECO:0000313" key="8">
    <source>
        <dbReference type="EMBL" id="QCK13286.1"/>
    </source>
</evidence>
<dbReference type="RefSeq" id="WP_137088884.1">
    <property type="nucleotide sequence ID" value="NZ_CP028923.1"/>
</dbReference>
<dbReference type="PANTHER" id="PTHR31321:SF57">
    <property type="entry name" value="PECTINESTERASE 53-RELATED"/>
    <property type="match status" value="1"/>
</dbReference>
<evidence type="ECO:0000313" key="9">
    <source>
        <dbReference type="Proteomes" id="UP000298616"/>
    </source>
</evidence>
<comment type="catalytic activity">
    <reaction evidence="5">
        <text>[(1-&gt;4)-alpha-D-galacturonosyl methyl ester](n) + n H2O = [(1-&gt;4)-alpha-D-galacturonosyl](n) + n methanol + n H(+)</text>
        <dbReference type="Rhea" id="RHEA:22380"/>
        <dbReference type="Rhea" id="RHEA-COMP:14570"/>
        <dbReference type="Rhea" id="RHEA-COMP:14573"/>
        <dbReference type="ChEBI" id="CHEBI:15377"/>
        <dbReference type="ChEBI" id="CHEBI:15378"/>
        <dbReference type="ChEBI" id="CHEBI:17790"/>
        <dbReference type="ChEBI" id="CHEBI:140522"/>
        <dbReference type="ChEBI" id="CHEBI:140523"/>
        <dbReference type="EC" id="3.1.1.11"/>
    </reaction>
</comment>
<dbReference type="GO" id="GO:0045490">
    <property type="term" value="P:pectin catabolic process"/>
    <property type="evidence" value="ECO:0007669"/>
    <property type="project" value="UniProtKB-UniRule"/>
</dbReference>
<dbReference type="SUPFAM" id="SSF51126">
    <property type="entry name" value="Pectin lyase-like"/>
    <property type="match status" value="1"/>
</dbReference>
<dbReference type="Pfam" id="PF01095">
    <property type="entry name" value="Pectinesterase"/>
    <property type="match status" value="1"/>
</dbReference>
<dbReference type="GO" id="GO:0030599">
    <property type="term" value="F:pectinesterase activity"/>
    <property type="evidence" value="ECO:0007669"/>
    <property type="project" value="UniProtKB-UniRule"/>
</dbReference>
<keyword evidence="9" id="KW-1185">Reference proteome</keyword>
<gene>
    <name evidence="8" type="ORF">DCC35_00235</name>
</gene>
<organism evidence="8 9">
    <name type="scientific">Mangrovivirga cuniculi</name>
    <dbReference type="NCBI Taxonomy" id="2715131"/>
    <lineage>
        <taxon>Bacteria</taxon>
        <taxon>Pseudomonadati</taxon>
        <taxon>Bacteroidota</taxon>
        <taxon>Cytophagia</taxon>
        <taxon>Cytophagales</taxon>
        <taxon>Mangrovivirgaceae</taxon>
        <taxon>Mangrovivirga</taxon>
    </lineage>
</organism>
<dbReference type="InterPro" id="IPR033131">
    <property type="entry name" value="Pectinesterase_Asp_AS"/>
</dbReference>
<dbReference type="SUPFAM" id="SSF53474">
    <property type="entry name" value="alpha/beta-Hydrolases"/>
    <property type="match status" value="1"/>
</dbReference>
<reference evidence="8 9" key="1">
    <citation type="submission" date="2018-04" db="EMBL/GenBank/DDBJ databases">
        <title>Complete genome uncultured novel isolate.</title>
        <authorList>
            <person name="Merlino G."/>
        </authorList>
    </citation>
    <scope>NUCLEOTIDE SEQUENCE [LARGE SCALE GENOMIC DNA]</scope>
    <source>
        <strain evidence="9">R1DC9</strain>
    </source>
</reference>
<dbReference type="PANTHER" id="PTHR31321">
    <property type="entry name" value="ACYL-COA THIOESTER HYDROLASE YBHC-RELATED"/>
    <property type="match status" value="1"/>
</dbReference>
<dbReference type="InterPro" id="IPR012334">
    <property type="entry name" value="Pectin_lyas_fold"/>
</dbReference>
<keyword evidence="3 5" id="KW-0063">Aspartyl esterase</keyword>
<evidence type="ECO:0000256" key="1">
    <source>
        <dbReference type="ARBA" id="ARBA00008891"/>
    </source>
</evidence>
<dbReference type="EMBL" id="CP028923">
    <property type="protein sequence ID" value="QCK13286.1"/>
    <property type="molecule type" value="Genomic_DNA"/>
</dbReference>
<dbReference type="Gene3D" id="2.160.20.10">
    <property type="entry name" value="Single-stranded right-handed beta-helix, Pectin lyase-like"/>
    <property type="match status" value="1"/>
</dbReference>